<dbReference type="InterPro" id="IPR034660">
    <property type="entry name" value="DinB/YfiT-like"/>
</dbReference>
<evidence type="ECO:0000259" key="2">
    <source>
        <dbReference type="Pfam" id="PF11716"/>
    </source>
</evidence>
<gene>
    <name evidence="3" type="ORF">MGWOODY_Clf1469</name>
</gene>
<dbReference type="SUPFAM" id="SSF109854">
    <property type="entry name" value="DinB/YfiT-like putative metalloenzymes"/>
    <property type="match status" value="1"/>
</dbReference>
<dbReference type="InterPro" id="IPR017517">
    <property type="entry name" value="Maleyloyr_isom"/>
</dbReference>
<evidence type="ECO:0000313" key="3">
    <source>
        <dbReference type="EMBL" id="CUV01304.1"/>
    </source>
</evidence>
<dbReference type="GO" id="GO:0046872">
    <property type="term" value="F:metal ion binding"/>
    <property type="evidence" value="ECO:0007669"/>
    <property type="project" value="InterPro"/>
</dbReference>
<sequence>MSNQQVVDLMEHVWSSIDSLCSRITEAQWKTPTDCPGWSVQDQVSHLVGAEAGILGNPRPDHTPGDTSYVKNDIGQSNEVVVDFRRSWPGRQVLDEFRELTRQRLTYLRGLTDDGFAAETQTPLGPGTITEFVRIRIMDAWVHEQDIRRALNIPGELDGPVASHAVGRVSRAMPFVVARKAKAPDGVTVVFNITGSAGSVVSVAVEGGRGSALDSEPESPTVKITSDLETFACLGCGRWDPAEALSSGKIKVAGDTVLGEIIVHQMNIMV</sequence>
<dbReference type="Gene3D" id="1.20.120.450">
    <property type="entry name" value="dinb family like domain"/>
    <property type="match status" value="1"/>
</dbReference>
<dbReference type="InterPro" id="IPR024344">
    <property type="entry name" value="MDMPI_metal-binding"/>
</dbReference>
<dbReference type="EMBL" id="FAXA01000038">
    <property type="protein sequence ID" value="CUV01304.1"/>
    <property type="molecule type" value="Genomic_DNA"/>
</dbReference>
<dbReference type="InterPro" id="IPR010872">
    <property type="entry name" value="MDMPI_C-term_domain"/>
</dbReference>
<evidence type="ECO:0000259" key="1">
    <source>
        <dbReference type="Pfam" id="PF07398"/>
    </source>
</evidence>
<feature type="domain" description="MDMPI C-terminal" evidence="1">
    <location>
        <begin position="164"/>
        <end position="256"/>
    </location>
</feature>
<name>A0A160V6C8_9ZZZZ</name>
<feature type="domain" description="Mycothiol-dependent maleylpyruvate isomerase metal-binding" evidence="2">
    <location>
        <begin position="12"/>
        <end position="148"/>
    </location>
</feature>
<protein>
    <recommendedName>
        <fullName evidence="4">Mycothiol-dependent maleylpyruvate isomerase metal-binding domain-containing protein</fullName>
    </recommendedName>
</protein>
<evidence type="ECO:0008006" key="4">
    <source>
        <dbReference type="Google" id="ProtNLM"/>
    </source>
</evidence>
<proteinExistence type="predicted"/>
<dbReference type="Pfam" id="PF07398">
    <property type="entry name" value="MDMPI_C"/>
    <property type="match status" value="1"/>
</dbReference>
<dbReference type="InterPro" id="IPR036527">
    <property type="entry name" value="SCP2_sterol-bd_dom_sf"/>
</dbReference>
<dbReference type="NCBIfam" id="TIGR03083">
    <property type="entry name" value="maleylpyruvate isomerase family mycothiol-dependent enzyme"/>
    <property type="match status" value="1"/>
</dbReference>
<organism evidence="3">
    <name type="scientific">hydrothermal vent metagenome</name>
    <dbReference type="NCBI Taxonomy" id="652676"/>
    <lineage>
        <taxon>unclassified sequences</taxon>
        <taxon>metagenomes</taxon>
        <taxon>ecological metagenomes</taxon>
    </lineage>
</organism>
<reference evidence="3" key="1">
    <citation type="submission" date="2015-10" db="EMBL/GenBank/DDBJ databases">
        <authorList>
            <person name="Gilbert D.G."/>
        </authorList>
    </citation>
    <scope>NUCLEOTIDE SEQUENCE</scope>
</reference>
<dbReference type="AlphaFoldDB" id="A0A160V6C8"/>
<dbReference type="Gene3D" id="3.30.1050.10">
    <property type="entry name" value="SCP2 sterol-binding domain"/>
    <property type="match status" value="1"/>
</dbReference>
<accession>A0A160V6C8</accession>
<dbReference type="SUPFAM" id="SSF55718">
    <property type="entry name" value="SCP-like"/>
    <property type="match status" value="1"/>
</dbReference>
<dbReference type="Pfam" id="PF11716">
    <property type="entry name" value="MDMPI_N"/>
    <property type="match status" value="1"/>
</dbReference>